<dbReference type="STRING" id="1216962.BN341_8020"/>
<dbReference type="RefSeq" id="WP_015106598.1">
    <property type="nucleotide sequence ID" value="NZ_BSWR01000007.1"/>
</dbReference>
<reference evidence="2" key="1">
    <citation type="submission" date="2014-12" db="EMBL/GenBank/DDBJ databases">
        <authorList>
            <person name="Smet A."/>
        </authorList>
    </citation>
    <scope>NUCLEOTIDE SEQUENCE [LARGE SCALE GENOMIC DNA]</scope>
</reference>
<dbReference type="Proteomes" id="UP000046090">
    <property type="component" value="Unassembled WGS sequence"/>
</dbReference>
<name>A0A0K2XNY5_HELHE</name>
<accession>A0A0K2XNY5</accession>
<dbReference type="EMBL" id="CDMK01000001">
    <property type="protein sequence ID" value="CRI34499.1"/>
    <property type="molecule type" value="Genomic_DNA"/>
</dbReference>
<evidence type="ECO:0000313" key="2">
    <source>
        <dbReference type="Proteomes" id="UP000046090"/>
    </source>
</evidence>
<evidence type="ECO:0000313" key="1">
    <source>
        <dbReference type="EMBL" id="CRI34499.1"/>
    </source>
</evidence>
<proteinExistence type="predicted"/>
<dbReference type="GeneID" id="76197051"/>
<protein>
    <submittedName>
        <fullName evidence="1">Uncharacterized protein</fullName>
    </submittedName>
</protein>
<keyword evidence="2" id="KW-1185">Reference proteome</keyword>
<dbReference type="AlphaFoldDB" id="A0A0K2XNY5"/>
<gene>
    <name evidence="1" type="ORF">HHE01_13450</name>
</gene>
<sequence length="135" mass="15304">MKALVLALVFGMLHALPTGEEVLREAQTPPPPKTPLSVLFFSQRQPYTSWSQDYGVWQTKHTLEIRALSKRVHINKITLNRGRCALLPILPSFVLTRGEKMDYEVFCEGHLRVEVDTDFGPQIFDLQEDLPSGPS</sequence>
<organism evidence="1 2">
    <name type="scientific">Helicobacter heilmannii</name>
    <dbReference type="NCBI Taxonomy" id="35817"/>
    <lineage>
        <taxon>Bacteria</taxon>
        <taxon>Pseudomonadati</taxon>
        <taxon>Campylobacterota</taxon>
        <taxon>Epsilonproteobacteria</taxon>
        <taxon>Campylobacterales</taxon>
        <taxon>Helicobacteraceae</taxon>
        <taxon>Helicobacter</taxon>
    </lineage>
</organism>